<gene>
    <name evidence="2" type="ORF">IAC96_03785</name>
</gene>
<dbReference type="PANTHER" id="PTHR43617:SF22">
    <property type="entry name" value="L-AMINO ACID N-ACETYLTRANSFERASE AAAT"/>
    <property type="match status" value="1"/>
</dbReference>
<feature type="domain" description="N-acetyltransferase" evidence="1">
    <location>
        <begin position="1"/>
        <end position="163"/>
    </location>
</feature>
<dbReference type="Gene3D" id="3.40.630.30">
    <property type="match status" value="1"/>
</dbReference>
<organism evidence="2 3">
    <name type="scientific">Candidatus Fimimorpha faecalis</name>
    <dbReference type="NCBI Taxonomy" id="2840824"/>
    <lineage>
        <taxon>Bacteria</taxon>
        <taxon>Bacillati</taxon>
        <taxon>Bacillota</taxon>
        <taxon>Clostridia</taxon>
        <taxon>Eubacteriales</taxon>
        <taxon>Candidatus Fimimorpha</taxon>
    </lineage>
</organism>
<dbReference type="AlphaFoldDB" id="A0A9D1JCS3"/>
<reference evidence="2" key="2">
    <citation type="journal article" date="2021" name="PeerJ">
        <title>Extensive microbial diversity within the chicken gut microbiome revealed by metagenomics and culture.</title>
        <authorList>
            <person name="Gilroy R."/>
            <person name="Ravi A."/>
            <person name="Getino M."/>
            <person name="Pursley I."/>
            <person name="Horton D.L."/>
            <person name="Alikhan N.F."/>
            <person name="Baker D."/>
            <person name="Gharbi K."/>
            <person name="Hall N."/>
            <person name="Watson M."/>
            <person name="Adriaenssens E.M."/>
            <person name="Foster-Nyarko E."/>
            <person name="Jarju S."/>
            <person name="Secka A."/>
            <person name="Antonio M."/>
            <person name="Oren A."/>
            <person name="Chaudhuri R.R."/>
            <person name="La Ragione R."/>
            <person name="Hildebrand F."/>
            <person name="Pallen M.J."/>
        </authorList>
    </citation>
    <scope>NUCLEOTIDE SEQUENCE</scope>
    <source>
        <strain evidence="2">ChiW13-3771</strain>
    </source>
</reference>
<sequence length="163" mass="18896">MTFQKIQSETDIELLAATANEIWHEYFPCILSNEQIDYMVEKLQSKQPMTEQIADGYLYYLVQLNDNIIGYIGLHPEKEKLFLSKLYLKQEARNHGYASQMLQFIEQIARELGLSSIYLTVNKNNEHSIAVYKKKGFLTVKDQVADIGNGFVMDDYIMEKIIA</sequence>
<evidence type="ECO:0000313" key="3">
    <source>
        <dbReference type="Proteomes" id="UP000824201"/>
    </source>
</evidence>
<protein>
    <submittedName>
        <fullName evidence="2">GNAT family N-acetyltransferase</fullName>
    </submittedName>
</protein>
<dbReference type="Proteomes" id="UP000824201">
    <property type="component" value="Unassembled WGS sequence"/>
</dbReference>
<dbReference type="InterPro" id="IPR016181">
    <property type="entry name" value="Acyl_CoA_acyltransferase"/>
</dbReference>
<evidence type="ECO:0000313" key="2">
    <source>
        <dbReference type="EMBL" id="HIR88050.1"/>
    </source>
</evidence>
<dbReference type="EMBL" id="DVHN01000045">
    <property type="protein sequence ID" value="HIR88050.1"/>
    <property type="molecule type" value="Genomic_DNA"/>
</dbReference>
<dbReference type="SUPFAM" id="SSF55729">
    <property type="entry name" value="Acyl-CoA N-acyltransferases (Nat)"/>
    <property type="match status" value="1"/>
</dbReference>
<dbReference type="InterPro" id="IPR050276">
    <property type="entry name" value="MshD_Acetyltransferase"/>
</dbReference>
<dbReference type="PROSITE" id="PS51186">
    <property type="entry name" value="GNAT"/>
    <property type="match status" value="1"/>
</dbReference>
<dbReference type="InterPro" id="IPR000182">
    <property type="entry name" value="GNAT_dom"/>
</dbReference>
<dbReference type="CDD" id="cd04301">
    <property type="entry name" value="NAT_SF"/>
    <property type="match status" value="1"/>
</dbReference>
<dbReference type="Pfam" id="PF00583">
    <property type="entry name" value="Acetyltransf_1"/>
    <property type="match status" value="1"/>
</dbReference>
<evidence type="ECO:0000259" key="1">
    <source>
        <dbReference type="PROSITE" id="PS51186"/>
    </source>
</evidence>
<proteinExistence type="predicted"/>
<name>A0A9D1JCS3_9FIRM</name>
<accession>A0A9D1JCS3</accession>
<reference evidence="2" key="1">
    <citation type="submission" date="2020-10" db="EMBL/GenBank/DDBJ databases">
        <authorList>
            <person name="Gilroy R."/>
        </authorList>
    </citation>
    <scope>NUCLEOTIDE SEQUENCE</scope>
    <source>
        <strain evidence="2">ChiW13-3771</strain>
    </source>
</reference>
<dbReference type="PANTHER" id="PTHR43617">
    <property type="entry name" value="L-AMINO ACID N-ACETYLTRANSFERASE"/>
    <property type="match status" value="1"/>
</dbReference>
<comment type="caution">
    <text evidence="2">The sequence shown here is derived from an EMBL/GenBank/DDBJ whole genome shotgun (WGS) entry which is preliminary data.</text>
</comment>
<dbReference type="GO" id="GO:0016747">
    <property type="term" value="F:acyltransferase activity, transferring groups other than amino-acyl groups"/>
    <property type="evidence" value="ECO:0007669"/>
    <property type="project" value="InterPro"/>
</dbReference>